<organism evidence="2 3">
    <name type="scientific">Trujillonella endophytica</name>
    <dbReference type="NCBI Taxonomy" id="673521"/>
    <lineage>
        <taxon>Bacteria</taxon>
        <taxon>Bacillati</taxon>
        <taxon>Actinomycetota</taxon>
        <taxon>Actinomycetes</taxon>
        <taxon>Geodermatophilales</taxon>
        <taxon>Geodermatophilaceae</taxon>
        <taxon>Trujillonella</taxon>
    </lineage>
</organism>
<feature type="transmembrane region" description="Helical" evidence="1">
    <location>
        <begin position="18"/>
        <end position="37"/>
    </location>
</feature>
<sequence>MTGVIRTLPSRVWNPHSVGMLAALFLVLLIGCTVAVWKDLVHQGSDVPVSRREHAREATARTRRTLRSYLPRSRKPHLPREDRAPLPGRITCSDVSDYVTAGYEGIVIHLMQADRRRRA</sequence>
<proteinExistence type="predicted"/>
<keyword evidence="1" id="KW-1133">Transmembrane helix</keyword>
<evidence type="ECO:0000256" key="1">
    <source>
        <dbReference type="SAM" id="Phobius"/>
    </source>
</evidence>
<evidence type="ECO:0000313" key="3">
    <source>
        <dbReference type="Proteomes" id="UP000198960"/>
    </source>
</evidence>
<dbReference type="PROSITE" id="PS51257">
    <property type="entry name" value="PROKAR_LIPOPROTEIN"/>
    <property type="match status" value="1"/>
</dbReference>
<accession>A0A1H8RRC4</accession>
<evidence type="ECO:0000313" key="2">
    <source>
        <dbReference type="EMBL" id="SEO68896.1"/>
    </source>
</evidence>
<name>A0A1H8RRC4_9ACTN</name>
<keyword evidence="3" id="KW-1185">Reference proteome</keyword>
<keyword evidence="1" id="KW-0472">Membrane</keyword>
<protein>
    <recommendedName>
        <fullName evidence="4">Lipoprotein</fullName>
    </recommendedName>
</protein>
<evidence type="ECO:0008006" key="4">
    <source>
        <dbReference type="Google" id="ProtNLM"/>
    </source>
</evidence>
<reference evidence="3" key="1">
    <citation type="submission" date="2016-10" db="EMBL/GenBank/DDBJ databases">
        <authorList>
            <person name="Varghese N."/>
            <person name="Submissions S."/>
        </authorList>
    </citation>
    <scope>NUCLEOTIDE SEQUENCE [LARGE SCALE GENOMIC DNA]</scope>
    <source>
        <strain evidence="3">DSM 45413</strain>
    </source>
</reference>
<keyword evidence="1" id="KW-0812">Transmembrane</keyword>
<gene>
    <name evidence="2" type="ORF">SAMN05660991_01282</name>
</gene>
<dbReference type="EMBL" id="FOEE01000003">
    <property type="protein sequence ID" value="SEO68896.1"/>
    <property type="molecule type" value="Genomic_DNA"/>
</dbReference>
<dbReference type="AlphaFoldDB" id="A0A1H8RRC4"/>
<dbReference type="STRING" id="673521.SAMN05660991_01282"/>
<dbReference type="Proteomes" id="UP000198960">
    <property type="component" value="Unassembled WGS sequence"/>
</dbReference>